<gene>
    <name evidence="2" type="ORF">GSOID_T00017666001</name>
</gene>
<organism evidence="2">
    <name type="scientific">Oikopleura dioica</name>
    <name type="common">Tunicate</name>
    <dbReference type="NCBI Taxonomy" id="34765"/>
    <lineage>
        <taxon>Eukaryota</taxon>
        <taxon>Metazoa</taxon>
        <taxon>Chordata</taxon>
        <taxon>Tunicata</taxon>
        <taxon>Appendicularia</taxon>
        <taxon>Copelata</taxon>
        <taxon>Oikopleuridae</taxon>
        <taxon>Oikopleura</taxon>
    </lineage>
</organism>
<dbReference type="EMBL" id="FN653023">
    <property type="protein sequence ID" value="CBY18035.1"/>
    <property type="molecule type" value="Genomic_DNA"/>
</dbReference>
<evidence type="ECO:0000256" key="1">
    <source>
        <dbReference type="SAM" id="MobiDB-lite"/>
    </source>
</evidence>
<dbReference type="AlphaFoldDB" id="E4X331"/>
<dbReference type="InParanoid" id="E4X331"/>
<proteinExistence type="predicted"/>
<feature type="region of interest" description="Disordered" evidence="1">
    <location>
        <begin position="1"/>
        <end position="21"/>
    </location>
</feature>
<keyword evidence="3" id="KW-1185">Reference proteome</keyword>
<reference evidence="2" key="1">
    <citation type="journal article" date="2010" name="Science">
        <title>Plasticity of animal genome architecture unmasked by rapid evolution of a pelagic tunicate.</title>
        <authorList>
            <person name="Denoeud F."/>
            <person name="Henriet S."/>
            <person name="Mungpakdee S."/>
            <person name="Aury J.M."/>
            <person name="Da Silva C."/>
            <person name="Brinkmann H."/>
            <person name="Mikhaleva J."/>
            <person name="Olsen L.C."/>
            <person name="Jubin C."/>
            <person name="Canestro C."/>
            <person name="Bouquet J.M."/>
            <person name="Danks G."/>
            <person name="Poulain J."/>
            <person name="Campsteijn C."/>
            <person name="Adamski M."/>
            <person name="Cross I."/>
            <person name="Yadetie F."/>
            <person name="Muffato M."/>
            <person name="Louis A."/>
            <person name="Butcher S."/>
            <person name="Tsagkogeorga G."/>
            <person name="Konrad A."/>
            <person name="Singh S."/>
            <person name="Jensen M.F."/>
            <person name="Cong E.H."/>
            <person name="Eikeseth-Otteraa H."/>
            <person name="Noel B."/>
            <person name="Anthouard V."/>
            <person name="Porcel B.M."/>
            <person name="Kachouri-Lafond R."/>
            <person name="Nishino A."/>
            <person name="Ugolini M."/>
            <person name="Chourrout P."/>
            <person name="Nishida H."/>
            <person name="Aasland R."/>
            <person name="Huzurbazar S."/>
            <person name="Westhof E."/>
            <person name="Delsuc F."/>
            <person name="Lehrach H."/>
            <person name="Reinhardt R."/>
            <person name="Weissenbach J."/>
            <person name="Roy S.W."/>
            <person name="Artiguenave F."/>
            <person name="Postlethwait J.H."/>
            <person name="Manak J.R."/>
            <person name="Thompson E.M."/>
            <person name="Jaillon O."/>
            <person name="Du Pasquier L."/>
            <person name="Boudinot P."/>
            <person name="Liberles D.A."/>
            <person name="Volff J.N."/>
            <person name="Philippe H."/>
            <person name="Lenhard B."/>
            <person name="Roest Crollius H."/>
            <person name="Wincker P."/>
            <person name="Chourrout D."/>
        </authorList>
    </citation>
    <scope>NUCLEOTIDE SEQUENCE [LARGE SCALE GENOMIC DNA]</scope>
</reference>
<name>E4X331_OIKDI</name>
<dbReference type="Proteomes" id="UP000001307">
    <property type="component" value="Unassembled WGS sequence"/>
</dbReference>
<protein>
    <submittedName>
        <fullName evidence="2">Uncharacterized protein</fullName>
    </submittedName>
</protein>
<feature type="compositionally biased region" description="Polar residues" evidence="1">
    <location>
        <begin position="1"/>
        <end position="14"/>
    </location>
</feature>
<evidence type="ECO:0000313" key="2">
    <source>
        <dbReference type="EMBL" id="CBY18035.1"/>
    </source>
</evidence>
<evidence type="ECO:0000313" key="3">
    <source>
        <dbReference type="Proteomes" id="UP000001307"/>
    </source>
</evidence>
<accession>E4X331</accession>
<sequence length="70" mass="8406">MKSSILINNSKQNEPSPPEQVRQLFEKGRPRRRRYCTERACYLFFFKLGHKNTLQGTISCLKICYRTFYL</sequence>